<feature type="active site" description="Proton acceptor" evidence="11 12">
    <location>
        <position position="160"/>
    </location>
</feature>
<dbReference type="GO" id="GO:0005737">
    <property type="term" value="C:cytoplasm"/>
    <property type="evidence" value="ECO:0007669"/>
    <property type="project" value="UniProtKB-SubCell"/>
</dbReference>
<comment type="caution">
    <text evidence="11">Lacks conserved residue(s) required for the propagation of feature annotation.</text>
</comment>
<feature type="domain" description="Ribosomal RNA methyltransferase FtsJ" evidence="13">
    <location>
        <begin position="25"/>
        <end position="203"/>
    </location>
</feature>
<dbReference type="InterPro" id="IPR050082">
    <property type="entry name" value="RNA_methyltr_RlmE"/>
</dbReference>
<comment type="function">
    <text evidence="5 11">Specifically methylates the uridine in position 2552 of 23S rRNA at the 2'-O position of the ribose in the fully assembled 50S ribosomal subunit.</text>
</comment>
<organism evidence="14">
    <name type="scientific">uncultured bacterium</name>
    <name type="common">gcode 4</name>
    <dbReference type="NCBI Taxonomy" id="1234023"/>
    <lineage>
        <taxon>Bacteria</taxon>
        <taxon>environmental samples</taxon>
    </lineage>
</organism>
<evidence type="ECO:0000256" key="10">
    <source>
        <dbReference type="ARBA" id="ARBA00048970"/>
    </source>
</evidence>
<dbReference type="InterPro" id="IPR015507">
    <property type="entry name" value="rRNA-MeTfrase_E"/>
</dbReference>
<dbReference type="PANTHER" id="PTHR10920:SF13">
    <property type="entry name" value="PRE-RRNA 2'-O-RIBOSE RNA METHYLTRANSFERASE FTSJ3"/>
    <property type="match status" value="1"/>
</dbReference>
<proteinExistence type="inferred from homology"/>
<dbReference type="InterPro" id="IPR002877">
    <property type="entry name" value="RNA_MeTrfase_FtsJ_dom"/>
</dbReference>
<dbReference type="EMBL" id="AMFJ01000863">
    <property type="protein sequence ID" value="EKE26278.1"/>
    <property type="molecule type" value="Genomic_DNA"/>
</dbReference>
<dbReference type="PANTHER" id="PTHR10920">
    <property type="entry name" value="RIBOSOMAL RNA METHYLTRANSFERASE"/>
    <property type="match status" value="1"/>
</dbReference>
<comment type="similarity">
    <text evidence="11">Belongs to the class I-like SAM-binding methyltransferase superfamily. RNA methyltransferase RlmE family.</text>
</comment>
<gene>
    <name evidence="11" type="primary">rlmE</name>
    <name evidence="11" type="synonym">ftsJ</name>
    <name evidence="11" type="synonym">rrmJ</name>
    <name evidence="14" type="ORF">ACD_4C00347G0001</name>
</gene>
<dbReference type="HAMAP" id="MF_01547">
    <property type="entry name" value="RNA_methyltr_E"/>
    <property type="match status" value="1"/>
</dbReference>
<keyword evidence="4 11" id="KW-0949">S-adenosyl-L-methionine</keyword>
<evidence type="ECO:0000256" key="2">
    <source>
        <dbReference type="ARBA" id="ARBA00022603"/>
    </source>
</evidence>
<evidence type="ECO:0000256" key="9">
    <source>
        <dbReference type="ARBA" id="ARBA00042745"/>
    </source>
</evidence>
<dbReference type="GO" id="GO:0008650">
    <property type="term" value="F:rRNA (uridine-2'-O-)-methyltransferase activity"/>
    <property type="evidence" value="ECO:0007669"/>
    <property type="project" value="UniProtKB-UniRule"/>
</dbReference>
<dbReference type="Pfam" id="PF01728">
    <property type="entry name" value="FtsJ"/>
    <property type="match status" value="1"/>
</dbReference>
<evidence type="ECO:0000256" key="7">
    <source>
        <dbReference type="ARBA" id="ARBA00041129"/>
    </source>
</evidence>
<evidence type="ECO:0000256" key="5">
    <source>
        <dbReference type="ARBA" id="ARBA00037569"/>
    </source>
</evidence>
<dbReference type="EC" id="2.1.1.166" evidence="6 11"/>
<dbReference type="PIRSF" id="PIRSF005461">
    <property type="entry name" value="23S_rRNA_mtase"/>
    <property type="match status" value="1"/>
</dbReference>
<accession>K2FTP1</accession>
<dbReference type="Gene3D" id="3.40.50.150">
    <property type="entry name" value="Vaccinia Virus protein VP39"/>
    <property type="match status" value="1"/>
</dbReference>
<name>K2FTP1_9BACT</name>
<evidence type="ECO:0000313" key="14">
    <source>
        <dbReference type="EMBL" id="EKE26278.1"/>
    </source>
</evidence>
<evidence type="ECO:0000256" key="8">
    <source>
        <dbReference type="ARBA" id="ARBA00041995"/>
    </source>
</evidence>
<dbReference type="AlphaFoldDB" id="K2FTP1"/>
<evidence type="ECO:0000256" key="4">
    <source>
        <dbReference type="ARBA" id="ARBA00022691"/>
    </source>
</evidence>
<evidence type="ECO:0000256" key="3">
    <source>
        <dbReference type="ARBA" id="ARBA00022679"/>
    </source>
</evidence>
<dbReference type="InterPro" id="IPR029063">
    <property type="entry name" value="SAM-dependent_MTases_sf"/>
</dbReference>
<reference evidence="14" key="1">
    <citation type="journal article" date="2012" name="Science">
        <title>Fermentation, hydrogen, and sulfur metabolism in multiple uncultivated bacterial phyla.</title>
        <authorList>
            <person name="Wrighton K.C."/>
            <person name="Thomas B.C."/>
            <person name="Sharon I."/>
            <person name="Miller C.S."/>
            <person name="Castelle C.J."/>
            <person name="VerBerkmoes N.C."/>
            <person name="Wilkins M.J."/>
            <person name="Hettich R.L."/>
            <person name="Lipton M.S."/>
            <person name="Williams K.H."/>
            <person name="Long P.E."/>
            <person name="Banfield J.F."/>
        </authorList>
    </citation>
    <scope>NUCLEOTIDE SEQUENCE [LARGE SCALE GENOMIC DNA]</scope>
</reference>
<keyword evidence="3 11" id="KW-0808">Transferase</keyword>
<keyword evidence="11" id="KW-0963">Cytoplasm</keyword>
<evidence type="ECO:0000256" key="1">
    <source>
        <dbReference type="ARBA" id="ARBA00022552"/>
    </source>
</evidence>
<sequence>MSNKRWPEQFVVKDKYYHEAKKLWYRARSVFKLLEIQEKFNLIRPNYNVLDVWAAPWSFLQAIRKIIGDSWKIVGIDIQKIERFPFNNIFLLQESIFEKEKVTEFINSVWIKEFDVITSDIAPSTTGQTWVDQYRSVELNLAILDVADIFLKKWWNMILKVFVWEDVNDLVFPIKKRYEKFSRFKPRACRDRSFEEYFLCLGKK</sequence>
<comment type="catalytic activity">
    <reaction evidence="10 11">
        <text>uridine(2552) in 23S rRNA + S-adenosyl-L-methionine = 2'-O-methyluridine(2552) in 23S rRNA + S-adenosyl-L-homocysteine + H(+)</text>
        <dbReference type="Rhea" id="RHEA:42720"/>
        <dbReference type="Rhea" id="RHEA-COMP:10202"/>
        <dbReference type="Rhea" id="RHEA-COMP:10203"/>
        <dbReference type="ChEBI" id="CHEBI:15378"/>
        <dbReference type="ChEBI" id="CHEBI:57856"/>
        <dbReference type="ChEBI" id="CHEBI:59789"/>
        <dbReference type="ChEBI" id="CHEBI:65315"/>
        <dbReference type="ChEBI" id="CHEBI:74478"/>
        <dbReference type="EC" id="2.1.1.166"/>
    </reaction>
</comment>
<evidence type="ECO:0000256" key="6">
    <source>
        <dbReference type="ARBA" id="ARBA00038861"/>
    </source>
</evidence>
<dbReference type="SUPFAM" id="SSF53335">
    <property type="entry name" value="S-adenosyl-L-methionine-dependent methyltransferases"/>
    <property type="match status" value="1"/>
</dbReference>
<keyword evidence="1 11" id="KW-0698">rRNA processing</keyword>
<evidence type="ECO:0000256" key="11">
    <source>
        <dbReference type="HAMAP-Rule" id="MF_01547"/>
    </source>
</evidence>
<evidence type="ECO:0000256" key="12">
    <source>
        <dbReference type="PIRSR" id="PIRSR005461-1"/>
    </source>
</evidence>
<keyword evidence="2 11" id="KW-0489">Methyltransferase</keyword>
<comment type="caution">
    <text evidence="14">The sequence shown here is derived from an EMBL/GenBank/DDBJ whole genome shotgun (WGS) entry which is preliminary data.</text>
</comment>
<comment type="subcellular location">
    <subcellularLocation>
        <location evidence="11">Cytoplasm</location>
    </subcellularLocation>
</comment>
<evidence type="ECO:0000259" key="13">
    <source>
        <dbReference type="Pfam" id="PF01728"/>
    </source>
</evidence>
<protein>
    <recommendedName>
        <fullName evidence="7 11">Ribosomal RNA large subunit methyltransferase E</fullName>
        <ecNumber evidence="6 11">2.1.1.166</ecNumber>
    </recommendedName>
    <alternativeName>
        <fullName evidence="9 11">23S rRNA Um2552 methyltransferase</fullName>
    </alternativeName>
    <alternativeName>
        <fullName evidence="8 11">rRNA (uridine-2'-O-)-methyltransferase</fullName>
    </alternativeName>
</protein>